<dbReference type="OrthoDB" id="10256179at2759"/>
<evidence type="ECO:0000313" key="4">
    <source>
        <dbReference type="Proteomes" id="UP000717585"/>
    </source>
</evidence>
<protein>
    <submittedName>
        <fullName evidence="3">Uncharacterized protein</fullName>
    </submittedName>
</protein>
<keyword evidence="1" id="KW-0677">Repeat</keyword>
<evidence type="ECO:0000256" key="2">
    <source>
        <dbReference type="PROSITE-ProRule" id="PRU00235"/>
    </source>
</evidence>
<dbReference type="Pfam" id="PF00415">
    <property type="entry name" value="RCC1"/>
    <property type="match status" value="2"/>
</dbReference>
<dbReference type="PANTHER" id="PTHR22872:SF2">
    <property type="entry name" value="INHIBITOR OF BRUTON TYROSINE KINASE"/>
    <property type="match status" value="1"/>
</dbReference>
<evidence type="ECO:0000313" key="3">
    <source>
        <dbReference type="EMBL" id="KAG9391624.1"/>
    </source>
</evidence>
<dbReference type="AlphaFoldDB" id="A0A8J6B0G8"/>
<feature type="repeat" description="RCC1" evidence="2">
    <location>
        <begin position="258"/>
        <end position="308"/>
    </location>
</feature>
<dbReference type="InterPro" id="IPR051625">
    <property type="entry name" value="Signaling_Regulatory_Domain"/>
</dbReference>
<reference evidence="3" key="1">
    <citation type="submission" date="2021-05" db="EMBL/GenBank/DDBJ databases">
        <title>A free-living protist that lacks canonical eukaryotic 1 DNA replication and segregation systems.</title>
        <authorList>
            <person name="Salas-Leiva D.E."/>
            <person name="Tromer E.C."/>
            <person name="Curtis B.A."/>
            <person name="Jerlstrom-Hultqvist J."/>
            <person name="Kolisko M."/>
            <person name="Yi Z."/>
            <person name="Salas-Leiva J.S."/>
            <person name="Gallot-Lavallee L."/>
            <person name="Kops G.J.P.L."/>
            <person name="Archibald J.M."/>
            <person name="Simpson A.G.B."/>
            <person name="Roger A.J."/>
        </authorList>
    </citation>
    <scope>NUCLEOTIDE SEQUENCE</scope>
    <source>
        <strain evidence="3">BICM</strain>
    </source>
</reference>
<evidence type="ECO:0000256" key="1">
    <source>
        <dbReference type="ARBA" id="ARBA00022737"/>
    </source>
</evidence>
<organism evidence="3 4">
    <name type="scientific">Carpediemonas membranifera</name>
    <dbReference type="NCBI Taxonomy" id="201153"/>
    <lineage>
        <taxon>Eukaryota</taxon>
        <taxon>Metamonada</taxon>
        <taxon>Carpediemonas-like organisms</taxon>
        <taxon>Carpediemonas</taxon>
    </lineage>
</organism>
<comment type="caution">
    <text evidence="3">The sequence shown here is derived from an EMBL/GenBank/DDBJ whole genome shotgun (WGS) entry which is preliminary data.</text>
</comment>
<dbReference type="SUPFAM" id="SSF50985">
    <property type="entry name" value="RCC1/BLIP-II"/>
    <property type="match status" value="1"/>
</dbReference>
<proteinExistence type="predicted"/>
<dbReference type="EMBL" id="JAHDYR010000053">
    <property type="protein sequence ID" value="KAG9391624.1"/>
    <property type="molecule type" value="Genomic_DNA"/>
</dbReference>
<dbReference type="Gene3D" id="2.130.10.30">
    <property type="entry name" value="Regulator of chromosome condensation 1/beta-lactamase-inhibitor protein II"/>
    <property type="match status" value="2"/>
</dbReference>
<feature type="repeat" description="RCC1" evidence="2">
    <location>
        <begin position="415"/>
        <end position="464"/>
    </location>
</feature>
<gene>
    <name evidence="3" type="ORF">J8273_6389</name>
</gene>
<dbReference type="InterPro" id="IPR009091">
    <property type="entry name" value="RCC1/BLIP-II"/>
</dbReference>
<sequence length="575" mass="62940">MAFRGWVHGVGVMHGWDQWRVQDVGVSRGVGGVLWLEDRRSPRGSISRSIAGSTTRFIRMFEELPEVDVSFSIPPELYNASCAMIRRLKQEYNSARRQQPVFNNQEVPIDDSDTYSGPLPQPMLSISFPVEETVPIHLSKTLNLPDDFTYPDLLWSCPVTLLGRIFLRASAPDGAYFLCQRSFKTFLHMMSHANEFNIAGSTFVAYGPDSYAKGLNRCRKLGVGSPRAFEPDPIRLPLRGRLTNVWGSDDRTYFSMEGEVYACGANDYGMLGVGLQVRSVGRPRLLKLNRFIQSIVPAPTFTLVQDTESLWYVVGDNSALALPVSTVSPTVPCRVGLLEKCSNAFVSSSQRPDEAAAWFIGSSGTVYGAGDNRSGQLGVGPPCTPTRSLKPIVLPDKTRLVVSDSWATFFVLDSGSVYSCGWNRLGQLAIPPSTLDTTLPQLVTRGSVAWISTGHGCSAIVAVTGHILLSGTNGKRQLSLSNVNKVLHEKAAFPDDTAQIVFADGSTFIRTTRGAVYVMGLASRTRRGVIIGKARKMMKIDVSGVKYLYEADDRMFAVGDRIWDVTGGEAVDVAK</sequence>
<accession>A0A8J6B0G8</accession>
<dbReference type="Proteomes" id="UP000717585">
    <property type="component" value="Unassembled WGS sequence"/>
</dbReference>
<keyword evidence="4" id="KW-1185">Reference proteome</keyword>
<dbReference type="InterPro" id="IPR000408">
    <property type="entry name" value="Reg_chr_condens"/>
</dbReference>
<dbReference type="PANTHER" id="PTHR22872">
    <property type="entry name" value="BTK-BINDING PROTEIN-RELATED"/>
    <property type="match status" value="1"/>
</dbReference>
<name>A0A8J6B0G8_9EUKA</name>
<dbReference type="PROSITE" id="PS50012">
    <property type="entry name" value="RCC1_3"/>
    <property type="match status" value="2"/>
</dbReference>